<dbReference type="PRINTS" id="PR00369">
    <property type="entry name" value="FLAVODOXIN"/>
</dbReference>
<dbReference type="PROSITE" id="PS50902">
    <property type="entry name" value="FLAVODOXIN_LIKE"/>
    <property type="match status" value="1"/>
</dbReference>
<gene>
    <name evidence="11" type="ORF">Plec18167_004244</name>
</gene>
<dbReference type="InterPro" id="IPR003097">
    <property type="entry name" value="CysJ-like_FAD-binding"/>
</dbReference>
<dbReference type="InterPro" id="IPR001094">
    <property type="entry name" value="Flavdoxin-like"/>
</dbReference>
<organism evidence="11 12">
    <name type="scientific">Paecilomyces lecythidis</name>
    <dbReference type="NCBI Taxonomy" id="3004212"/>
    <lineage>
        <taxon>Eukaryota</taxon>
        <taxon>Fungi</taxon>
        <taxon>Dikarya</taxon>
        <taxon>Ascomycota</taxon>
        <taxon>Pezizomycotina</taxon>
        <taxon>Eurotiomycetes</taxon>
        <taxon>Eurotiomycetidae</taxon>
        <taxon>Eurotiales</taxon>
        <taxon>Thermoascaceae</taxon>
        <taxon>Paecilomyces</taxon>
    </lineage>
</organism>
<dbReference type="InterPro" id="IPR039261">
    <property type="entry name" value="FNR_nucleotide-bd"/>
</dbReference>
<accession>A0ABR3XSH8</accession>
<dbReference type="Pfam" id="PF00258">
    <property type="entry name" value="Flavodoxin_1"/>
    <property type="match status" value="1"/>
</dbReference>
<evidence type="ECO:0000259" key="10">
    <source>
        <dbReference type="PROSITE" id="PS51384"/>
    </source>
</evidence>
<dbReference type="InterPro" id="IPR001433">
    <property type="entry name" value="OxRdtase_FAD/NAD-bd"/>
</dbReference>
<comment type="caution">
    <text evidence="11">The sequence shown here is derived from an EMBL/GenBank/DDBJ whole genome shotgun (WGS) entry which is preliminary data.</text>
</comment>
<evidence type="ECO:0000256" key="3">
    <source>
        <dbReference type="ARBA" id="ARBA00022630"/>
    </source>
</evidence>
<sequence length="626" mass="71131">MVVFWGSQSGRAEILARRLAKSLFDRFQLKVIIADLNDYDFDHLPQLRNHQLCAFVLSTYGDGDPPDNTNNFWNTLHKLQADKSDLGSLRYIIFGLGNSNYRQFNRVADEVDTLLNNMGAIRYGEAGRGDDANGTTENDFSSWQKRCEDTLKNELDFKEQDSVYRPSFHVHEDPTIAADNVHLGEPYPTTLSQHQDIKPMTISSIYKLWEGEERLCIHADIDLGDDRMIKYKTGDHLAIWPSNASHEVERLVSALGLRDRLHSPIRIEAADGIGGGKLPVPSPSTIHALFCYYLEISAPLSEDTIAHLAEFAPSDGARDELRRISESHETFQEEVTATHATLADIMEKVDGGARWRIPLSFLLERLKPMKPRYYSISSSTVVQPRKVSITAVIDRTPSFKHDRETLFRGCHGVTTAYLHALEKLVNNDGEVPEKVAIPKFELSGPRMVLEGGRVFGQIRHSRFKLPTKASSPVIMFGAGTGVAPFRAFIQERARRKELGHLVGKTLLFMGFRHSKLDFIYEKGWCEWRETLGSDVFKFWTAFSRDADNEKIYIQDRVRENMQEVMDLLEGGSRCYVYICGSAAMARDVVRTLTVMKMVYSDVDEQQATSWLKQMRHSNQLLEDVWG</sequence>
<dbReference type="EMBL" id="JAVDPF010000011">
    <property type="protein sequence ID" value="KAL1878949.1"/>
    <property type="molecule type" value="Genomic_DNA"/>
</dbReference>
<keyword evidence="6" id="KW-0521">NADP</keyword>
<dbReference type="SUPFAM" id="SSF52218">
    <property type="entry name" value="Flavoproteins"/>
    <property type="match status" value="1"/>
</dbReference>
<dbReference type="PROSITE" id="PS51384">
    <property type="entry name" value="FAD_FR"/>
    <property type="match status" value="1"/>
</dbReference>
<dbReference type="Gene3D" id="2.40.30.10">
    <property type="entry name" value="Translation factors"/>
    <property type="match status" value="1"/>
</dbReference>
<evidence type="ECO:0000256" key="4">
    <source>
        <dbReference type="ARBA" id="ARBA00022643"/>
    </source>
</evidence>
<dbReference type="InterPro" id="IPR023173">
    <property type="entry name" value="NADPH_Cyt_P450_Rdtase_alpha"/>
</dbReference>
<reference evidence="11 12" key="1">
    <citation type="journal article" date="2024" name="IMA Fungus">
        <title>IMA Genome - F19 : A genome assembly and annotation guide to empower mycologists, including annotated draft genome sequences of Ceratocystis pirilliformis, Diaporthe australafricana, Fusarium ophioides, Paecilomyces lecythidis, and Sporothrix stenoceras.</title>
        <authorList>
            <person name="Aylward J."/>
            <person name="Wilson A.M."/>
            <person name="Visagie C.M."/>
            <person name="Spraker J."/>
            <person name="Barnes I."/>
            <person name="Buitendag C."/>
            <person name="Ceriani C."/>
            <person name="Del Mar Angel L."/>
            <person name="du Plessis D."/>
            <person name="Fuchs T."/>
            <person name="Gasser K."/>
            <person name="Kramer D."/>
            <person name="Li W."/>
            <person name="Munsamy K."/>
            <person name="Piso A."/>
            <person name="Price J.L."/>
            <person name="Sonnekus B."/>
            <person name="Thomas C."/>
            <person name="van der Nest A."/>
            <person name="van Dijk A."/>
            <person name="van Heerden A."/>
            <person name="van Vuuren N."/>
            <person name="Yilmaz N."/>
            <person name="Duong T.A."/>
            <person name="van der Merwe N.A."/>
            <person name="Wingfield M.J."/>
            <person name="Wingfield B.D."/>
        </authorList>
    </citation>
    <scope>NUCLEOTIDE SEQUENCE [LARGE SCALE GENOMIC DNA]</scope>
    <source>
        <strain evidence="11 12">CMW 18167</strain>
    </source>
</reference>
<dbReference type="Gene3D" id="1.20.990.10">
    <property type="entry name" value="NADPH-cytochrome p450 Reductase, Chain A, domain 3"/>
    <property type="match status" value="1"/>
</dbReference>
<dbReference type="InterPro" id="IPR017927">
    <property type="entry name" value="FAD-bd_FR_type"/>
</dbReference>
<evidence type="ECO:0000256" key="5">
    <source>
        <dbReference type="ARBA" id="ARBA00022827"/>
    </source>
</evidence>
<dbReference type="Proteomes" id="UP001583193">
    <property type="component" value="Unassembled WGS sequence"/>
</dbReference>
<keyword evidence="5" id="KW-0274">FAD</keyword>
<comment type="cofactor">
    <cofactor evidence="1">
        <name>FMN</name>
        <dbReference type="ChEBI" id="CHEBI:58210"/>
    </cofactor>
</comment>
<evidence type="ECO:0000259" key="9">
    <source>
        <dbReference type="PROSITE" id="PS50902"/>
    </source>
</evidence>
<comment type="cofactor">
    <cofactor evidence="2">
        <name>FAD</name>
        <dbReference type="ChEBI" id="CHEBI:57692"/>
    </cofactor>
</comment>
<dbReference type="PANTHER" id="PTHR19384">
    <property type="entry name" value="NITRIC OXIDE SYNTHASE-RELATED"/>
    <property type="match status" value="1"/>
</dbReference>
<evidence type="ECO:0000256" key="1">
    <source>
        <dbReference type="ARBA" id="ARBA00001917"/>
    </source>
</evidence>
<comment type="catalytic activity">
    <reaction evidence="8">
        <text>2 oxidized [cytochrome P450] + NADPH = 2 reduced [cytochrome P450] + NADP(+) + H(+)</text>
        <dbReference type="Rhea" id="RHEA:24040"/>
        <dbReference type="Rhea" id="RHEA-COMP:14627"/>
        <dbReference type="Rhea" id="RHEA-COMP:14628"/>
        <dbReference type="ChEBI" id="CHEBI:15378"/>
        <dbReference type="ChEBI" id="CHEBI:55376"/>
        <dbReference type="ChEBI" id="CHEBI:57783"/>
        <dbReference type="ChEBI" id="CHEBI:58349"/>
        <dbReference type="ChEBI" id="CHEBI:60344"/>
        <dbReference type="EC" id="1.6.2.4"/>
    </reaction>
</comment>
<keyword evidence="12" id="KW-1185">Reference proteome</keyword>
<dbReference type="Pfam" id="PF00667">
    <property type="entry name" value="FAD_binding_1"/>
    <property type="match status" value="1"/>
</dbReference>
<keyword evidence="3" id="KW-0285">Flavoprotein</keyword>
<keyword evidence="7" id="KW-0560">Oxidoreductase</keyword>
<dbReference type="InterPro" id="IPR001709">
    <property type="entry name" value="Flavoprot_Pyr_Nucl_cyt_Rdtase"/>
</dbReference>
<dbReference type="InterPro" id="IPR029039">
    <property type="entry name" value="Flavoprotein-like_sf"/>
</dbReference>
<dbReference type="Pfam" id="PF00175">
    <property type="entry name" value="NAD_binding_1"/>
    <property type="match status" value="1"/>
</dbReference>
<name>A0ABR3XSH8_9EURO</name>
<evidence type="ECO:0000313" key="12">
    <source>
        <dbReference type="Proteomes" id="UP001583193"/>
    </source>
</evidence>
<evidence type="ECO:0000256" key="8">
    <source>
        <dbReference type="ARBA" id="ARBA00049342"/>
    </source>
</evidence>
<dbReference type="InterPro" id="IPR008254">
    <property type="entry name" value="Flavodoxin/NO_synth"/>
</dbReference>
<feature type="domain" description="Flavodoxin-like" evidence="9">
    <location>
        <begin position="1"/>
        <end position="148"/>
    </location>
</feature>
<dbReference type="PRINTS" id="PR00371">
    <property type="entry name" value="FPNCR"/>
</dbReference>
<dbReference type="SUPFAM" id="SSF63380">
    <property type="entry name" value="Riboflavin synthase domain-like"/>
    <property type="match status" value="1"/>
</dbReference>
<feature type="domain" description="FAD-binding FR-type" evidence="10">
    <location>
        <begin position="184"/>
        <end position="443"/>
    </location>
</feature>
<evidence type="ECO:0008006" key="13">
    <source>
        <dbReference type="Google" id="ProtNLM"/>
    </source>
</evidence>
<evidence type="ECO:0000256" key="7">
    <source>
        <dbReference type="ARBA" id="ARBA00023002"/>
    </source>
</evidence>
<protein>
    <recommendedName>
        <fullName evidence="13">NADPH--cytochrome P450 reductase</fullName>
    </recommendedName>
</protein>
<evidence type="ECO:0000256" key="2">
    <source>
        <dbReference type="ARBA" id="ARBA00001974"/>
    </source>
</evidence>
<keyword evidence="4" id="KW-0288">FMN</keyword>
<evidence type="ECO:0000313" key="11">
    <source>
        <dbReference type="EMBL" id="KAL1878949.1"/>
    </source>
</evidence>
<dbReference type="SUPFAM" id="SSF52343">
    <property type="entry name" value="Ferredoxin reductase-like, C-terminal NADP-linked domain"/>
    <property type="match status" value="1"/>
</dbReference>
<evidence type="ECO:0000256" key="6">
    <source>
        <dbReference type="ARBA" id="ARBA00022857"/>
    </source>
</evidence>
<proteinExistence type="predicted"/>
<dbReference type="InterPro" id="IPR017938">
    <property type="entry name" value="Riboflavin_synthase-like_b-brl"/>
</dbReference>
<dbReference type="Gene3D" id="3.40.50.360">
    <property type="match status" value="1"/>
</dbReference>
<dbReference type="PANTHER" id="PTHR19384:SF108">
    <property type="entry name" value="NADPH--CYTOCHROME P450 REDUCTASE"/>
    <property type="match status" value="1"/>
</dbReference>
<dbReference type="Gene3D" id="3.40.50.80">
    <property type="entry name" value="Nucleotide-binding domain of ferredoxin-NADP reductase (FNR) module"/>
    <property type="match status" value="1"/>
</dbReference>